<proteinExistence type="predicted"/>
<organism evidence="1 2">
    <name type="scientific">Pseudodesulfovibrio nedwellii</name>
    <dbReference type="NCBI Taxonomy" id="2973072"/>
    <lineage>
        <taxon>Bacteria</taxon>
        <taxon>Pseudomonadati</taxon>
        <taxon>Thermodesulfobacteriota</taxon>
        <taxon>Desulfovibrionia</taxon>
        <taxon>Desulfovibrionales</taxon>
        <taxon>Desulfovibrionaceae</taxon>
    </lineage>
</organism>
<keyword evidence="2" id="KW-1185">Reference proteome</keyword>
<evidence type="ECO:0000313" key="2">
    <source>
        <dbReference type="Proteomes" id="UP001317742"/>
    </source>
</evidence>
<dbReference type="EMBL" id="AP026709">
    <property type="protein sequence ID" value="BDQ35701.1"/>
    <property type="molecule type" value="Genomic_DNA"/>
</dbReference>
<name>A0ABN6S0P9_9BACT</name>
<sequence length="105" mass="12061">MGDVEPLDDIAKQAKRRELVERIAHEVIENLIVNSEPSPVVQAVLAQLEREFGCRYIFEYPLEGGDVQILKETRSGPHDIEGSERNKVMRRLWEITLSKVDDTML</sequence>
<gene>
    <name evidence="1" type="ORF">SYK_00610</name>
</gene>
<accession>A0ABN6S0P9</accession>
<dbReference type="Proteomes" id="UP001317742">
    <property type="component" value="Chromosome"/>
</dbReference>
<evidence type="ECO:0000313" key="1">
    <source>
        <dbReference type="EMBL" id="BDQ35701.1"/>
    </source>
</evidence>
<protein>
    <submittedName>
        <fullName evidence="1">Uncharacterized protein</fullName>
    </submittedName>
</protein>
<reference evidence="1 2" key="1">
    <citation type="submission" date="2022-08" db="EMBL/GenBank/DDBJ databases">
        <title>Genome Sequence of the sulphate-reducing bacterium, Pseudodesulfovibrio sp. SYK.</title>
        <authorList>
            <person name="Kondo R."/>
            <person name="Kataoka T."/>
        </authorList>
    </citation>
    <scope>NUCLEOTIDE SEQUENCE [LARGE SCALE GENOMIC DNA]</scope>
    <source>
        <strain evidence="1 2">SYK</strain>
    </source>
</reference>